<sequence length="266" mass="30768">MIATSHVESVNTCLKHLIYNSNTSLCELATEIHKLLNIQDKENDSQEYSANSLQAMLKQMIKFVELDNIEELWTINVSNSLKSKHYVILLQNRSHLCSCLSIIHHSIVCRHYFQVMLVTSKTNFHIHLLSSQWFCTSENGIEELFLVADKFYQETQNQTSCFFSVQYLSVLEKDSIEENLIVLEQKVTYRKIHKTYKKALCKVLQTYSKSEKLISLLEKFVNDSNESNLEDHESITDADNSDKENNKINNFIAFCIKNSKVCHGKG</sequence>
<evidence type="ECO:0000256" key="1">
    <source>
        <dbReference type="PROSITE-ProRule" id="PRU00325"/>
    </source>
</evidence>
<keyword evidence="1" id="KW-0863">Zinc-finger</keyword>
<accession>A0A9N8Z7Z0</accession>
<name>A0A9N8Z7Z0_9GLOM</name>
<dbReference type="EMBL" id="CAJVQA010000540">
    <property type="protein sequence ID" value="CAG8479842.1"/>
    <property type="molecule type" value="Genomic_DNA"/>
</dbReference>
<organism evidence="3 4">
    <name type="scientific">Cetraspora pellucida</name>
    <dbReference type="NCBI Taxonomy" id="1433469"/>
    <lineage>
        <taxon>Eukaryota</taxon>
        <taxon>Fungi</taxon>
        <taxon>Fungi incertae sedis</taxon>
        <taxon>Mucoromycota</taxon>
        <taxon>Glomeromycotina</taxon>
        <taxon>Glomeromycetes</taxon>
        <taxon>Diversisporales</taxon>
        <taxon>Gigasporaceae</taxon>
        <taxon>Cetraspora</taxon>
    </lineage>
</organism>
<evidence type="ECO:0000313" key="4">
    <source>
        <dbReference type="Proteomes" id="UP000789759"/>
    </source>
</evidence>
<dbReference type="AlphaFoldDB" id="A0A9N8Z7Z0"/>
<feature type="domain" description="SWIM-type" evidence="2">
    <location>
        <begin position="86"/>
        <end position="120"/>
    </location>
</feature>
<dbReference type="InterPro" id="IPR007527">
    <property type="entry name" value="Znf_SWIM"/>
</dbReference>
<keyword evidence="1" id="KW-0862">Zinc</keyword>
<protein>
    <submittedName>
        <fullName evidence="3">21058_t:CDS:1</fullName>
    </submittedName>
</protein>
<reference evidence="3" key="1">
    <citation type="submission" date="2021-06" db="EMBL/GenBank/DDBJ databases">
        <authorList>
            <person name="Kallberg Y."/>
            <person name="Tangrot J."/>
            <person name="Rosling A."/>
        </authorList>
    </citation>
    <scope>NUCLEOTIDE SEQUENCE</scope>
    <source>
        <strain evidence="3">FL966</strain>
    </source>
</reference>
<dbReference type="GO" id="GO:0008270">
    <property type="term" value="F:zinc ion binding"/>
    <property type="evidence" value="ECO:0007669"/>
    <property type="project" value="UniProtKB-KW"/>
</dbReference>
<dbReference type="Proteomes" id="UP000789759">
    <property type="component" value="Unassembled WGS sequence"/>
</dbReference>
<dbReference type="OrthoDB" id="2418216at2759"/>
<gene>
    <name evidence="3" type="ORF">CPELLU_LOCUS1466</name>
</gene>
<evidence type="ECO:0000259" key="2">
    <source>
        <dbReference type="PROSITE" id="PS50966"/>
    </source>
</evidence>
<comment type="caution">
    <text evidence="3">The sequence shown here is derived from an EMBL/GenBank/DDBJ whole genome shotgun (WGS) entry which is preliminary data.</text>
</comment>
<keyword evidence="4" id="KW-1185">Reference proteome</keyword>
<keyword evidence="1" id="KW-0479">Metal-binding</keyword>
<proteinExistence type="predicted"/>
<dbReference type="PROSITE" id="PS50966">
    <property type="entry name" value="ZF_SWIM"/>
    <property type="match status" value="1"/>
</dbReference>
<evidence type="ECO:0000313" key="3">
    <source>
        <dbReference type="EMBL" id="CAG8479842.1"/>
    </source>
</evidence>